<gene>
    <name evidence="1" type="ORF">PSON_ATCC_30995.1.T1530039</name>
</gene>
<protein>
    <submittedName>
        <fullName evidence="1">Uncharacterized protein</fullName>
    </submittedName>
</protein>
<sequence length="230" mass="27868">MSYWNPTILVLKQQKVEQTKTNRLIDGESEYNYQIKIIIKVSKQKLYLGYQKNKLHDNLIEEAIQISKNIKVIIMSIEKNRIYKLSQELLLTKCSNQNSQSLDRRRNRGIGQIHKEDQQHSFCNFQQKSIEKQKKLMYQVKRTKINNVQLIEFQSKYNYQLYWADRVKNLEEEQKIQTQVIQIYYELRQFVNYLEQKETLLLRRLQQNKSSQQFLQQYLEDASKLIPLRV</sequence>
<dbReference type="EMBL" id="CAJJDN010000153">
    <property type="protein sequence ID" value="CAD8124703.1"/>
    <property type="molecule type" value="Genomic_DNA"/>
</dbReference>
<reference evidence="1" key="1">
    <citation type="submission" date="2021-01" db="EMBL/GenBank/DDBJ databases">
        <authorList>
            <consortium name="Genoscope - CEA"/>
            <person name="William W."/>
        </authorList>
    </citation>
    <scope>NUCLEOTIDE SEQUENCE</scope>
</reference>
<dbReference type="AlphaFoldDB" id="A0A8S1RBD6"/>
<dbReference type="Proteomes" id="UP000692954">
    <property type="component" value="Unassembled WGS sequence"/>
</dbReference>
<name>A0A8S1RBD6_9CILI</name>
<accession>A0A8S1RBD6</accession>
<organism evidence="1 2">
    <name type="scientific">Paramecium sonneborni</name>
    <dbReference type="NCBI Taxonomy" id="65129"/>
    <lineage>
        <taxon>Eukaryota</taxon>
        <taxon>Sar</taxon>
        <taxon>Alveolata</taxon>
        <taxon>Ciliophora</taxon>
        <taxon>Intramacronucleata</taxon>
        <taxon>Oligohymenophorea</taxon>
        <taxon>Peniculida</taxon>
        <taxon>Parameciidae</taxon>
        <taxon>Paramecium</taxon>
    </lineage>
</organism>
<comment type="caution">
    <text evidence="1">The sequence shown here is derived from an EMBL/GenBank/DDBJ whole genome shotgun (WGS) entry which is preliminary data.</text>
</comment>
<keyword evidence="2" id="KW-1185">Reference proteome</keyword>
<proteinExistence type="predicted"/>
<evidence type="ECO:0000313" key="1">
    <source>
        <dbReference type="EMBL" id="CAD8124703.1"/>
    </source>
</evidence>
<evidence type="ECO:0000313" key="2">
    <source>
        <dbReference type="Proteomes" id="UP000692954"/>
    </source>
</evidence>